<dbReference type="PROSITE" id="PS51704">
    <property type="entry name" value="GP_PDE"/>
    <property type="match status" value="1"/>
</dbReference>
<evidence type="ECO:0000313" key="2">
    <source>
        <dbReference type="EMBL" id="TCL75159.1"/>
    </source>
</evidence>
<keyword evidence="3" id="KW-1185">Reference proteome</keyword>
<sequence>MSKRSVRRIALIVLGFSVLVYLNNSSWTARPRAVRPWLLAHRGLAQTFHTEGLTNETCTARRIDPPEHPYLENTIPSMAAAFAAGADVVELDIQPTRDGWWAVFHDWTLDCRTDGQGVTREHTLAELKALDIGYGYTADNGKTYPFRGKGIGLLPTLPEVLARFPERAFLIHIKSNDPAEGRLLARYLKTLPPPRRARLAVYGGDQPIAALQRGLPELRVMSRASLIRSLLSYMALGWTGYVPAACRDTEIHLPVKFAHWLWGWPNRFLERMAAANTRVIVVAGSGEFSEGFDTPESLKQLPPDYWGGIWTNRIDCIAPLFRTGKRGMAGGRSASR</sequence>
<dbReference type="EMBL" id="SLUN01000003">
    <property type="protein sequence ID" value="TCL75159.1"/>
    <property type="molecule type" value="Genomic_DNA"/>
</dbReference>
<comment type="caution">
    <text evidence="2">The sequence shown here is derived from an EMBL/GenBank/DDBJ whole genome shotgun (WGS) entry which is preliminary data.</text>
</comment>
<dbReference type="GO" id="GO:0006629">
    <property type="term" value="P:lipid metabolic process"/>
    <property type="evidence" value="ECO:0007669"/>
    <property type="project" value="InterPro"/>
</dbReference>
<dbReference type="Proteomes" id="UP000295008">
    <property type="component" value="Unassembled WGS sequence"/>
</dbReference>
<protein>
    <submittedName>
        <fullName evidence="2">Glycerophosphoryl diester phosphodiesterase</fullName>
    </submittedName>
</protein>
<dbReference type="SUPFAM" id="SSF51695">
    <property type="entry name" value="PLC-like phosphodiesterases"/>
    <property type="match status" value="1"/>
</dbReference>
<feature type="domain" description="GP-PDE" evidence="1">
    <location>
        <begin position="56"/>
        <end position="321"/>
    </location>
</feature>
<dbReference type="GO" id="GO:0008081">
    <property type="term" value="F:phosphoric diester hydrolase activity"/>
    <property type="evidence" value="ECO:0007669"/>
    <property type="project" value="InterPro"/>
</dbReference>
<organism evidence="2 3">
    <name type="scientific">Hydrogenispora ethanolica</name>
    <dbReference type="NCBI Taxonomy" id="1082276"/>
    <lineage>
        <taxon>Bacteria</taxon>
        <taxon>Bacillati</taxon>
        <taxon>Bacillota</taxon>
        <taxon>Hydrogenispora</taxon>
    </lineage>
</organism>
<dbReference type="AlphaFoldDB" id="A0A4R1S7D9"/>
<dbReference type="Pfam" id="PF03009">
    <property type="entry name" value="GDPD"/>
    <property type="match status" value="1"/>
</dbReference>
<evidence type="ECO:0000313" key="3">
    <source>
        <dbReference type="Proteomes" id="UP000295008"/>
    </source>
</evidence>
<dbReference type="RefSeq" id="WP_132012840.1">
    <property type="nucleotide sequence ID" value="NZ_SLUN01000003.1"/>
</dbReference>
<accession>A0A4R1S7D9</accession>
<dbReference type="InterPro" id="IPR030395">
    <property type="entry name" value="GP_PDE_dom"/>
</dbReference>
<proteinExistence type="predicted"/>
<dbReference type="OrthoDB" id="384721at2"/>
<dbReference type="Gene3D" id="3.20.20.190">
    <property type="entry name" value="Phosphatidylinositol (PI) phosphodiesterase"/>
    <property type="match status" value="1"/>
</dbReference>
<dbReference type="PANTHER" id="PTHR43805">
    <property type="entry name" value="GLYCEROPHOSPHORYL DIESTER PHOSPHODIESTERASE"/>
    <property type="match status" value="1"/>
</dbReference>
<evidence type="ECO:0000259" key="1">
    <source>
        <dbReference type="PROSITE" id="PS51704"/>
    </source>
</evidence>
<dbReference type="PANTHER" id="PTHR43805:SF1">
    <property type="entry name" value="GP-PDE DOMAIN-CONTAINING PROTEIN"/>
    <property type="match status" value="1"/>
</dbReference>
<gene>
    <name evidence="2" type="ORF">EDC14_100390</name>
</gene>
<reference evidence="2 3" key="1">
    <citation type="submission" date="2019-03" db="EMBL/GenBank/DDBJ databases">
        <title>Genomic Encyclopedia of Type Strains, Phase IV (KMG-IV): sequencing the most valuable type-strain genomes for metagenomic binning, comparative biology and taxonomic classification.</title>
        <authorList>
            <person name="Goeker M."/>
        </authorList>
    </citation>
    <scope>NUCLEOTIDE SEQUENCE [LARGE SCALE GENOMIC DNA]</scope>
    <source>
        <strain evidence="2 3">LX-B</strain>
    </source>
</reference>
<name>A0A4R1S7D9_HYDET</name>
<dbReference type="InterPro" id="IPR017946">
    <property type="entry name" value="PLC-like_Pdiesterase_TIM-brl"/>
</dbReference>